<name>A0A0L0W5X9_9BASI</name>
<reference evidence="3" key="1">
    <citation type="submission" date="2014-03" db="EMBL/GenBank/DDBJ databases">
        <title>The Genome Sequence of Puccinia striiformis f. sp. tritici PST-78.</title>
        <authorList>
            <consortium name="The Broad Institute Genome Sequencing Platform"/>
            <person name="Cuomo C."/>
            <person name="Hulbert S."/>
            <person name="Chen X."/>
            <person name="Walker B."/>
            <person name="Young S.K."/>
            <person name="Zeng Q."/>
            <person name="Gargeya S."/>
            <person name="Fitzgerald M."/>
            <person name="Haas B."/>
            <person name="Abouelleil A."/>
            <person name="Alvarado L."/>
            <person name="Arachchi H.M."/>
            <person name="Berlin A.M."/>
            <person name="Chapman S.B."/>
            <person name="Goldberg J."/>
            <person name="Griggs A."/>
            <person name="Gujja S."/>
            <person name="Hansen M."/>
            <person name="Howarth C."/>
            <person name="Imamovic A."/>
            <person name="Larimer J."/>
            <person name="McCowan C."/>
            <person name="Montmayeur A."/>
            <person name="Murphy C."/>
            <person name="Neiman D."/>
            <person name="Pearson M."/>
            <person name="Priest M."/>
            <person name="Roberts A."/>
            <person name="Saif S."/>
            <person name="Shea T."/>
            <person name="Sisk P."/>
            <person name="Sykes S."/>
            <person name="Wortman J."/>
            <person name="Nusbaum C."/>
            <person name="Birren B."/>
        </authorList>
    </citation>
    <scope>NUCLEOTIDE SEQUENCE [LARGE SCALE GENOMIC DNA]</scope>
    <source>
        <strain evidence="3">race PST-78</strain>
    </source>
</reference>
<dbReference type="AlphaFoldDB" id="A0A0L0W5X9"/>
<proteinExistence type="predicted"/>
<sequence>MPQCSAKDAVGILGPDTPSNDDNSDSEAGEEPIRAFDEGPGVIAGYGICWNIKYESQKQALKGKFVINKLIYNERECQDREGGKSFFQDKEITQSDWELVKRLNKVLGEFYILTKKMEGDIPLAGMMLAEYKCMEGFLEKKMNSPSDVDFRTMFCKMIQKTNYHLEEGLCQPSSKFEMITQS</sequence>
<keyword evidence="3" id="KW-1185">Reference proteome</keyword>
<evidence type="ECO:0000256" key="1">
    <source>
        <dbReference type="SAM" id="MobiDB-lite"/>
    </source>
</evidence>
<protein>
    <submittedName>
        <fullName evidence="2">Uncharacterized protein</fullName>
    </submittedName>
</protein>
<gene>
    <name evidence="2" type="ORF">PSTG_00534</name>
</gene>
<accession>A0A0L0W5X9</accession>
<evidence type="ECO:0000313" key="3">
    <source>
        <dbReference type="Proteomes" id="UP000054564"/>
    </source>
</evidence>
<dbReference type="EMBL" id="AJIL01000003">
    <property type="protein sequence ID" value="KNF06660.1"/>
    <property type="molecule type" value="Genomic_DNA"/>
</dbReference>
<evidence type="ECO:0000313" key="2">
    <source>
        <dbReference type="EMBL" id="KNF06660.1"/>
    </source>
</evidence>
<dbReference type="Proteomes" id="UP000054564">
    <property type="component" value="Unassembled WGS sequence"/>
</dbReference>
<feature type="region of interest" description="Disordered" evidence="1">
    <location>
        <begin position="1"/>
        <end position="34"/>
    </location>
</feature>
<comment type="caution">
    <text evidence="2">The sequence shown here is derived from an EMBL/GenBank/DDBJ whole genome shotgun (WGS) entry which is preliminary data.</text>
</comment>
<organism evidence="2 3">
    <name type="scientific">Puccinia striiformis f. sp. tritici PST-78</name>
    <dbReference type="NCBI Taxonomy" id="1165861"/>
    <lineage>
        <taxon>Eukaryota</taxon>
        <taxon>Fungi</taxon>
        <taxon>Dikarya</taxon>
        <taxon>Basidiomycota</taxon>
        <taxon>Pucciniomycotina</taxon>
        <taxon>Pucciniomycetes</taxon>
        <taxon>Pucciniales</taxon>
        <taxon>Pucciniaceae</taxon>
        <taxon>Puccinia</taxon>
    </lineage>
</organism>